<dbReference type="EMBL" id="VUJX02000007">
    <property type="protein sequence ID" value="KAL0934090.1"/>
    <property type="molecule type" value="Genomic_DNA"/>
</dbReference>
<name>A0ACC3YQ86_COLTU</name>
<dbReference type="Proteomes" id="UP000805649">
    <property type="component" value="Unassembled WGS sequence"/>
</dbReference>
<sequence>MGERTGSRVFQWVWSYVLALRCWKEYNLNVARFDAVLIDPIDSQKKKKKKIALNSACANPRHRRDWASFYAHNTAPT</sequence>
<organism evidence="1 2">
    <name type="scientific">Colletotrichum truncatum</name>
    <name type="common">Anthracnose fungus</name>
    <name type="synonym">Colletotrichum capsici</name>
    <dbReference type="NCBI Taxonomy" id="5467"/>
    <lineage>
        <taxon>Eukaryota</taxon>
        <taxon>Fungi</taxon>
        <taxon>Dikarya</taxon>
        <taxon>Ascomycota</taxon>
        <taxon>Pezizomycotina</taxon>
        <taxon>Sordariomycetes</taxon>
        <taxon>Hypocreomycetidae</taxon>
        <taxon>Glomerellales</taxon>
        <taxon>Glomerellaceae</taxon>
        <taxon>Colletotrichum</taxon>
        <taxon>Colletotrichum truncatum species complex</taxon>
    </lineage>
</organism>
<evidence type="ECO:0000313" key="1">
    <source>
        <dbReference type="EMBL" id="KAL0934090.1"/>
    </source>
</evidence>
<keyword evidence="2" id="KW-1185">Reference proteome</keyword>
<evidence type="ECO:0000313" key="2">
    <source>
        <dbReference type="Proteomes" id="UP000805649"/>
    </source>
</evidence>
<reference evidence="1 2" key="1">
    <citation type="journal article" date="2020" name="Phytopathology">
        <title>Genome Sequence Resources of Colletotrichum truncatum, C. plurivorum, C. musicola, and C. sojae: Four Species Pathogenic to Soybean (Glycine max).</title>
        <authorList>
            <person name="Rogerio F."/>
            <person name="Boufleur T.R."/>
            <person name="Ciampi-Guillardi M."/>
            <person name="Sukno S.A."/>
            <person name="Thon M.R."/>
            <person name="Massola Junior N.S."/>
            <person name="Baroncelli R."/>
        </authorList>
    </citation>
    <scope>NUCLEOTIDE SEQUENCE [LARGE SCALE GENOMIC DNA]</scope>
    <source>
        <strain evidence="1 2">CMES1059</strain>
    </source>
</reference>
<accession>A0ACC3YQ86</accession>
<protein>
    <submittedName>
        <fullName evidence="1">Uncharacterized protein</fullName>
    </submittedName>
</protein>
<comment type="caution">
    <text evidence="1">The sequence shown here is derived from an EMBL/GenBank/DDBJ whole genome shotgun (WGS) entry which is preliminary data.</text>
</comment>
<proteinExistence type="predicted"/>
<gene>
    <name evidence="1" type="ORF">CTRU02_210889</name>
</gene>